<name>A2EHD4_TRIV3</name>
<organism evidence="3 4">
    <name type="scientific">Trichomonas vaginalis (strain ATCC PRA-98 / G3)</name>
    <dbReference type="NCBI Taxonomy" id="412133"/>
    <lineage>
        <taxon>Eukaryota</taxon>
        <taxon>Metamonada</taxon>
        <taxon>Parabasalia</taxon>
        <taxon>Trichomonadida</taxon>
        <taxon>Trichomonadidae</taxon>
        <taxon>Trichomonas</taxon>
    </lineage>
</organism>
<reference evidence="3" key="1">
    <citation type="submission" date="2006-10" db="EMBL/GenBank/DDBJ databases">
        <authorList>
            <person name="Amadeo P."/>
            <person name="Zhao Q."/>
            <person name="Wortman J."/>
            <person name="Fraser-Liggett C."/>
            <person name="Carlton J."/>
        </authorList>
    </citation>
    <scope>NUCLEOTIDE SEQUENCE</scope>
    <source>
        <strain evidence="3">G3</strain>
    </source>
</reference>
<evidence type="ECO:0000313" key="4">
    <source>
        <dbReference type="Proteomes" id="UP000001542"/>
    </source>
</evidence>
<dbReference type="InParanoid" id="A2EHD4"/>
<dbReference type="RefSeq" id="XP_001320135.1">
    <property type="nucleotide sequence ID" value="XM_001320100.1"/>
</dbReference>
<protein>
    <submittedName>
        <fullName evidence="3">Uncharacterized protein</fullName>
    </submittedName>
</protein>
<accession>A2EHD4</accession>
<keyword evidence="1" id="KW-0175">Coiled coil</keyword>
<reference evidence="3" key="2">
    <citation type="journal article" date="2007" name="Science">
        <title>Draft genome sequence of the sexually transmitted pathogen Trichomonas vaginalis.</title>
        <authorList>
            <person name="Carlton J.M."/>
            <person name="Hirt R.P."/>
            <person name="Silva J.C."/>
            <person name="Delcher A.L."/>
            <person name="Schatz M."/>
            <person name="Zhao Q."/>
            <person name="Wortman J.R."/>
            <person name="Bidwell S.L."/>
            <person name="Alsmark U.C.M."/>
            <person name="Besteiro S."/>
            <person name="Sicheritz-Ponten T."/>
            <person name="Noel C.J."/>
            <person name="Dacks J.B."/>
            <person name="Foster P.G."/>
            <person name="Simillion C."/>
            <person name="Van de Peer Y."/>
            <person name="Miranda-Saavedra D."/>
            <person name="Barton G.J."/>
            <person name="Westrop G.D."/>
            <person name="Mueller S."/>
            <person name="Dessi D."/>
            <person name="Fiori P.L."/>
            <person name="Ren Q."/>
            <person name="Paulsen I."/>
            <person name="Zhang H."/>
            <person name="Bastida-Corcuera F.D."/>
            <person name="Simoes-Barbosa A."/>
            <person name="Brown M.T."/>
            <person name="Hayes R.D."/>
            <person name="Mukherjee M."/>
            <person name="Okumura C.Y."/>
            <person name="Schneider R."/>
            <person name="Smith A.J."/>
            <person name="Vanacova S."/>
            <person name="Villalvazo M."/>
            <person name="Haas B.J."/>
            <person name="Pertea M."/>
            <person name="Feldblyum T.V."/>
            <person name="Utterback T.R."/>
            <person name="Shu C.L."/>
            <person name="Osoegawa K."/>
            <person name="de Jong P.J."/>
            <person name="Hrdy I."/>
            <person name="Horvathova L."/>
            <person name="Zubacova Z."/>
            <person name="Dolezal P."/>
            <person name="Malik S.B."/>
            <person name="Logsdon J.M. Jr."/>
            <person name="Henze K."/>
            <person name="Gupta A."/>
            <person name="Wang C.C."/>
            <person name="Dunne R.L."/>
            <person name="Upcroft J.A."/>
            <person name="Upcroft P."/>
            <person name="White O."/>
            <person name="Salzberg S.L."/>
            <person name="Tang P."/>
            <person name="Chiu C.-H."/>
            <person name="Lee Y.-S."/>
            <person name="Embley T.M."/>
            <person name="Coombs G.H."/>
            <person name="Mottram J.C."/>
            <person name="Tachezy J."/>
            <person name="Fraser-Liggett C.M."/>
            <person name="Johnson P.J."/>
        </authorList>
    </citation>
    <scope>NUCLEOTIDE SEQUENCE [LARGE SCALE GENOMIC DNA]</scope>
    <source>
        <strain evidence="3">G3</strain>
    </source>
</reference>
<evidence type="ECO:0000313" key="3">
    <source>
        <dbReference type="EMBL" id="EAY07912.1"/>
    </source>
</evidence>
<dbReference type="Proteomes" id="UP000001542">
    <property type="component" value="Unassembled WGS sequence"/>
</dbReference>
<dbReference type="VEuPathDB" id="TrichDB:TVAGG3_0350140"/>
<keyword evidence="4" id="KW-1185">Reference proteome</keyword>
<proteinExistence type="predicted"/>
<feature type="region of interest" description="Disordered" evidence="2">
    <location>
        <begin position="60"/>
        <end position="127"/>
    </location>
</feature>
<feature type="compositionally biased region" description="Pro residues" evidence="2">
    <location>
        <begin position="91"/>
        <end position="103"/>
    </location>
</feature>
<feature type="coiled-coil region" evidence="1">
    <location>
        <begin position="16"/>
        <end position="50"/>
    </location>
</feature>
<dbReference type="VEuPathDB" id="TrichDB:TVAG_064590"/>
<evidence type="ECO:0000256" key="1">
    <source>
        <dbReference type="SAM" id="Coils"/>
    </source>
</evidence>
<dbReference type="SMR" id="A2EHD4"/>
<dbReference type="EMBL" id="DS113389">
    <property type="protein sequence ID" value="EAY07912.1"/>
    <property type="molecule type" value="Genomic_DNA"/>
</dbReference>
<evidence type="ECO:0000256" key="2">
    <source>
        <dbReference type="SAM" id="MobiDB-lite"/>
    </source>
</evidence>
<gene>
    <name evidence="3" type="ORF">TVAG_064590</name>
</gene>
<sequence length="127" mass="13950">MLCFLLIAALSIRQPKHDEGDLLEEVLDELKSLRQELKELQESLPKEKSEFIHFGKILTEQDLPKAPVPEPAVRPPDTAARDIPQSDVPSSPLPKPAARPPNPDVVDSARPDVPPATPSPTQIDITL</sequence>
<dbReference type="KEGG" id="tva:4765803"/>
<dbReference type="AlphaFoldDB" id="A2EHD4"/>